<organism evidence="2 3">
    <name type="scientific">Gottschalkia acidurici (strain ATCC 7906 / DSM 604 / BCRC 14475 / CIP 104303 / KCTC 5404 / NCIMB 10678 / 9a)</name>
    <name type="common">Clostridium acidurici</name>
    <dbReference type="NCBI Taxonomy" id="1128398"/>
    <lineage>
        <taxon>Bacteria</taxon>
        <taxon>Bacillati</taxon>
        <taxon>Bacillota</taxon>
        <taxon>Tissierellia</taxon>
        <taxon>Tissierellales</taxon>
        <taxon>Gottschalkiaceae</taxon>
        <taxon>Gottschalkia</taxon>
    </lineage>
</organism>
<dbReference type="Pfam" id="PF01381">
    <property type="entry name" value="HTH_3"/>
    <property type="match status" value="1"/>
</dbReference>
<sequence length="70" mass="8336">MESNRNTIPYFSMKVRKRLVELDMTQRQLAKDIGVNENYLTDILRGRRSGEKYRQAIIEKLDIETIFKSN</sequence>
<dbReference type="CDD" id="cd00093">
    <property type="entry name" value="HTH_XRE"/>
    <property type="match status" value="1"/>
</dbReference>
<dbReference type="GO" id="GO:0003677">
    <property type="term" value="F:DNA binding"/>
    <property type="evidence" value="ECO:0007669"/>
    <property type="project" value="InterPro"/>
</dbReference>
<dbReference type="Gene3D" id="1.10.260.40">
    <property type="entry name" value="lambda repressor-like DNA-binding domains"/>
    <property type="match status" value="1"/>
</dbReference>
<dbReference type="InterPro" id="IPR001387">
    <property type="entry name" value="Cro/C1-type_HTH"/>
</dbReference>
<protein>
    <submittedName>
        <fullName evidence="2">HTH domain-containing protein</fullName>
    </submittedName>
</protein>
<keyword evidence="3" id="KW-1185">Reference proteome</keyword>
<evidence type="ECO:0000313" key="2">
    <source>
        <dbReference type="EMBL" id="AFS79595.1"/>
    </source>
</evidence>
<evidence type="ECO:0000313" key="3">
    <source>
        <dbReference type="Proteomes" id="UP000006094"/>
    </source>
</evidence>
<dbReference type="HOGENOM" id="CLU_192101_2_0_9"/>
<dbReference type="PATRIC" id="fig|1128398.3.peg.2676"/>
<feature type="domain" description="HTH cro/C1-type" evidence="1">
    <location>
        <begin position="15"/>
        <end position="49"/>
    </location>
</feature>
<dbReference type="PROSITE" id="PS50943">
    <property type="entry name" value="HTH_CROC1"/>
    <property type="match status" value="1"/>
</dbReference>
<reference evidence="2 3" key="1">
    <citation type="journal article" date="2012" name="PLoS ONE">
        <title>The purine-utilizing bacterium Clostridium acidurici 9a: a genome-guided metabolic reconsideration.</title>
        <authorList>
            <person name="Hartwich K."/>
            <person name="Poehlein A."/>
            <person name="Daniel R."/>
        </authorList>
    </citation>
    <scope>NUCLEOTIDE SEQUENCE [LARGE SCALE GENOMIC DNA]</scope>
    <source>
        <strain evidence="3">ATCC 7906 / DSM 604 / BCRC 14475 / CIP 104303 / KCTC 5404 / NCIMB 10678 / 9a</strain>
    </source>
</reference>
<name>K0B3W0_GOTA9</name>
<dbReference type="EMBL" id="CP003326">
    <property type="protein sequence ID" value="AFS79595.1"/>
    <property type="molecule type" value="Genomic_DNA"/>
</dbReference>
<dbReference type="OrthoDB" id="2736986at2"/>
<dbReference type="AlphaFoldDB" id="K0B3W0"/>
<evidence type="ECO:0000259" key="1">
    <source>
        <dbReference type="PROSITE" id="PS50943"/>
    </source>
</evidence>
<dbReference type="eggNOG" id="COG3093">
    <property type="taxonomic scope" value="Bacteria"/>
</dbReference>
<proteinExistence type="predicted"/>
<dbReference type="SMART" id="SM00530">
    <property type="entry name" value="HTH_XRE"/>
    <property type="match status" value="1"/>
</dbReference>
<dbReference type="Proteomes" id="UP000006094">
    <property type="component" value="Chromosome"/>
</dbReference>
<dbReference type="InterPro" id="IPR010982">
    <property type="entry name" value="Lambda_DNA-bd_dom_sf"/>
</dbReference>
<accession>K0B3W0</accession>
<gene>
    <name evidence="2" type="ordered locus">Curi_c26000</name>
</gene>
<dbReference type="RefSeq" id="WP_014968729.1">
    <property type="nucleotide sequence ID" value="NC_018664.1"/>
</dbReference>
<dbReference type="SUPFAM" id="SSF47413">
    <property type="entry name" value="lambda repressor-like DNA-binding domains"/>
    <property type="match status" value="1"/>
</dbReference>
<dbReference type="KEGG" id="cad:Curi_c26000"/>